<dbReference type="Proteomes" id="UP000485562">
    <property type="component" value="Unassembled WGS sequence"/>
</dbReference>
<dbReference type="GO" id="GO:0005524">
    <property type="term" value="F:ATP binding"/>
    <property type="evidence" value="ECO:0007669"/>
    <property type="project" value="UniProtKB-KW"/>
</dbReference>
<dbReference type="GO" id="GO:0070681">
    <property type="term" value="P:glutaminyl-tRNAGln biosynthesis via transamidation"/>
    <property type="evidence" value="ECO:0007669"/>
    <property type="project" value="TreeGrafter"/>
</dbReference>
<dbReference type="FunFam" id="1.10.150.380:FF:000001">
    <property type="entry name" value="Aspartyl/glutamyl-tRNA(Asn/Gln) amidotransferase subunit B"/>
    <property type="match status" value="1"/>
</dbReference>
<comment type="similarity">
    <text evidence="1 10">Belongs to the GatB/GatE family. GatB subfamily.</text>
</comment>
<comment type="catalytic activity">
    <reaction evidence="9 10">
        <text>L-glutamyl-tRNA(Gln) + L-glutamine + ATP + H2O = L-glutaminyl-tRNA(Gln) + L-glutamate + ADP + phosphate + H(+)</text>
        <dbReference type="Rhea" id="RHEA:17521"/>
        <dbReference type="Rhea" id="RHEA-COMP:9681"/>
        <dbReference type="Rhea" id="RHEA-COMP:9684"/>
        <dbReference type="ChEBI" id="CHEBI:15377"/>
        <dbReference type="ChEBI" id="CHEBI:15378"/>
        <dbReference type="ChEBI" id="CHEBI:29985"/>
        <dbReference type="ChEBI" id="CHEBI:30616"/>
        <dbReference type="ChEBI" id="CHEBI:43474"/>
        <dbReference type="ChEBI" id="CHEBI:58359"/>
        <dbReference type="ChEBI" id="CHEBI:78520"/>
        <dbReference type="ChEBI" id="CHEBI:78521"/>
        <dbReference type="ChEBI" id="CHEBI:456216"/>
    </reaction>
</comment>
<evidence type="ECO:0000256" key="5">
    <source>
        <dbReference type="ARBA" id="ARBA00022840"/>
    </source>
</evidence>
<accession>A0A1V6C485</accession>
<keyword evidence="4 10" id="KW-0547">Nucleotide-binding</keyword>
<protein>
    <recommendedName>
        <fullName evidence="10">Aspartyl/glutamyl-tRNA(Asn/Gln) amidotransferase subunit B</fullName>
        <shortName evidence="10">Asp/Glu-ADT subunit B</shortName>
        <ecNumber evidence="10">6.3.5.-</ecNumber>
    </recommendedName>
</protein>
<sequence>MKEFQTIIGLEVHVELLTNSKMFCCCSTEFGKQPNTQVCPVCLGLPGTLPVANEKAIELGICASIALNCQVNEECIFVRKSYFYPDLPKNFQISQYMDPIGINGYLCINNRNIGIHRVHMEEDTGKLVHNEQSGTWSGIDFNRSGIPLMEIVTEPDITSPDEAERFLQELKKLISYTGVSDCNMEEGSLRCDANISVKLKEDVKLGTKVEVKNMNSFRSVRRALAYEQERITDLLKNEKPIIQETRLWNETLQITEPMRTKEEAHDYRYFPEPDLLPFRIDINTINRIKSEIGELPQLREKRFQNQYNLSEYDSSILTSKKAIADYFEQTIKHYAKPKQVANWIQTEILALLKETRCTIDKCKIDPRALAKIVEMVDNNIINATVGKQIIRDVFITGKEPEALVKERNLTQISDTKEIEEIIEKVLADNAQAVNDYKSGRTQALGFLVGQVMRKSRAKVNPSIVKEILQKKLN</sequence>
<dbReference type="Gene3D" id="1.10.150.380">
    <property type="entry name" value="GatB domain, N-terminal subdomain"/>
    <property type="match status" value="1"/>
</dbReference>
<dbReference type="InterPro" id="IPR006075">
    <property type="entry name" value="Asn/Gln-tRNA_Trfase_suB/E_cat"/>
</dbReference>
<evidence type="ECO:0000256" key="7">
    <source>
        <dbReference type="ARBA" id="ARBA00024799"/>
    </source>
</evidence>
<dbReference type="PANTHER" id="PTHR11659:SF0">
    <property type="entry name" value="GLUTAMYL-TRNA(GLN) AMIDOTRANSFERASE SUBUNIT B, MITOCHONDRIAL"/>
    <property type="match status" value="1"/>
</dbReference>
<dbReference type="SUPFAM" id="SSF55931">
    <property type="entry name" value="Glutamine synthetase/guanido kinase"/>
    <property type="match status" value="1"/>
</dbReference>
<dbReference type="GO" id="GO:0006412">
    <property type="term" value="P:translation"/>
    <property type="evidence" value="ECO:0007669"/>
    <property type="project" value="UniProtKB-UniRule"/>
</dbReference>
<reference evidence="12" key="1">
    <citation type="submission" date="2017-02" db="EMBL/GenBank/DDBJ databases">
        <title>Delving into the versatile metabolic prowess of the omnipresent phylum Bacteroidetes.</title>
        <authorList>
            <person name="Nobu M.K."/>
            <person name="Mei R."/>
            <person name="Narihiro T."/>
            <person name="Kuroda K."/>
            <person name="Liu W.-T."/>
        </authorList>
    </citation>
    <scope>NUCLEOTIDE SEQUENCE</scope>
    <source>
        <strain evidence="12">ADurb.Bin131</strain>
    </source>
</reference>
<organism evidence="12">
    <name type="scientific">candidate division TA06 bacterium ADurb.Bin131</name>
    <dbReference type="NCBI Taxonomy" id="1852827"/>
    <lineage>
        <taxon>Bacteria</taxon>
        <taxon>Bacteria division TA06</taxon>
    </lineage>
</organism>
<dbReference type="NCBIfam" id="TIGR00133">
    <property type="entry name" value="gatB"/>
    <property type="match status" value="1"/>
</dbReference>
<dbReference type="InterPro" id="IPR023168">
    <property type="entry name" value="GatB_Yqey_C_2"/>
</dbReference>
<dbReference type="PROSITE" id="PS01234">
    <property type="entry name" value="GATB"/>
    <property type="match status" value="1"/>
</dbReference>
<dbReference type="NCBIfam" id="NF004014">
    <property type="entry name" value="PRK05477.1-4"/>
    <property type="match status" value="1"/>
</dbReference>
<keyword evidence="5 10" id="KW-0067">ATP-binding</keyword>
<evidence type="ECO:0000256" key="1">
    <source>
        <dbReference type="ARBA" id="ARBA00005306"/>
    </source>
</evidence>
<dbReference type="NCBIfam" id="NF004012">
    <property type="entry name" value="PRK05477.1-2"/>
    <property type="match status" value="1"/>
</dbReference>
<dbReference type="EC" id="6.3.5.-" evidence="10"/>
<dbReference type="PANTHER" id="PTHR11659">
    <property type="entry name" value="GLUTAMYL-TRNA GLN AMIDOTRANSFERASE SUBUNIT B MITOCHONDRIAL AND PROKARYOTIC PET112-RELATED"/>
    <property type="match status" value="1"/>
</dbReference>
<dbReference type="GO" id="GO:0050567">
    <property type="term" value="F:glutaminyl-tRNA synthase (glutamine-hydrolyzing) activity"/>
    <property type="evidence" value="ECO:0007669"/>
    <property type="project" value="UniProtKB-UniRule"/>
</dbReference>
<evidence type="ECO:0000256" key="2">
    <source>
        <dbReference type="ARBA" id="ARBA00011123"/>
    </source>
</evidence>
<evidence type="ECO:0000256" key="9">
    <source>
        <dbReference type="ARBA" id="ARBA00047913"/>
    </source>
</evidence>
<evidence type="ECO:0000256" key="6">
    <source>
        <dbReference type="ARBA" id="ARBA00022917"/>
    </source>
</evidence>
<dbReference type="SMART" id="SM00845">
    <property type="entry name" value="GatB_Yqey"/>
    <property type="match status" value="1"/>
</dbReference>
<dbReference type="GO" id="GO:0050566">
    <property type="term" value="F:asparaginyl-tRNA synthase (glutamine-hydrolyzing) activity"/>
    <property type="evidence" value="ECO:0007669"/>
    <property type="project" value="RHEA"/>
</dbReference>
<comment type="function">
    <text evidence="7 10">Allows the formation of correctly charged Asn-tRNA(Asn) or Gln-tRNA(Gln) through the transamidation of misacylated Asp-tRNA(Asn) or Glu-tRNA(Gln) in organisms which lack either or both of asparaginyl-tRNA or glutaminyl-tRNA synthetases. The reaction takes place in the presence of glutamine and ATP through an activated phospho-Asp-tRNA(Asn) or phospho-Glu-tRNA(Gln).</text>
</comment>
<dbReference type="InterPro" id="IPR014746">
    <property type="entry name" value="Gln_synth/guanido_kin_cat_dom"/>
</dbReference>
<dbReference type="AlphaFoldDB" id="A0A1V6C485"/>
<dbReference type="InterPro" id="IPR042114">
    <property type="entry name" value="GatB_C_1"/>
</dbReference>
<dbReference type="FunFam" id="1.10.10.410:FF:000001">
    <property type="entry name" value="Aspartyl/glutamyl-tRNA(Asn/Gln) amidotransferase subunit B"/>
    <property type="match status" value="1"/>
</dbReference>
<dbReference type="InterPro" id="IPR003789">
    <property type="entry name" value="Asn/Gln_tRNA_amidoTrase-B-like"/>
</dbReference>
<dbReference type="HAMAP" id="MF_00121">
    <property type="entry name" value="GatB"/>
    <property type="match status" value="1"/>
</dbReference>
<keyword evidence="6 10" id="KW-0648">Protein biosynthesis</keyword>
<comment type="caution">
    <text evidence="12">The sequence shown here is derived from an EMBL/GenBank/DDBJ whole genome shotgun (WGS) entry which is preliminary data.</text>
</comment>
<dbReference type="InterPro" id="IPR017959">
    <property type="entry name" value="Asn/Gln-tRNA_amidoTrfase_suB/E"/>
</dbReference>
<dbReference type="InterPro" id="IPR017958">
    <property type="entry name" value="Gln-tRNA_amidoTrfase_suB_CS"/>
</dbReference>
<dbReference type="Gene3D" id="1.10.10.410">
    <property type="match status" value="1"/>
</dbReference>
<comment type="catalytic activity">
    <reaction evidence="8 10">
        <text>L-aspartyl-tRNA(Asn) + L-glutamine + ATP + H2O = L-asparaginyl-tRNA(Asn) + L-glutamate + ADP + phosphate + 2 H(+)</text>
        <dbReference type="Rhea" id="RHEA:14513"/>
        <dbReference type="Rhea" id="RHEA-COMP:9674"/>
        <dbReference type="Rhea" id="RHEA-COMP:9677"/>
        <dbReference type="ChEBI" id="CHEBI:15377"/>
        <dbReference type="ChEBI" id="CHEBI:15378"/>
        <dbReference type="ChEBI" id="CHEBI:29985"/>
        <dbReference type="ChEBI" id="CHEBI:30616"/>
        <dbReference type="ChEBI" id="CHEBI:43474"/>
        <dbReference type="ChEBI" id="CHEBI:58359"/>
        <dbReference type="ChEBI" id="CHEBI:78515"/>
        <dbReference type="ChEBI" id="CHEBI:78516"/>
        <dbReference type="ChEBI" id="CHEBI:456216"/>
    </reaction>
</comment>
<proteinExistence type="inferred from homology"/>
<keyword evidence="3 10" id="KW-0436">Ligase</keyword>
<name>A0A1V6C485_UNCT6</name>
<evidence type="ECO:0000256" key="3">
    <source>
        <dbReference type="ARBA" id="ARBA00022598"/>
    </source>
</evidence>
<dbReference type="SUPFAM" id="SSF89095">
    <property type="entry name" value="GatB/YqeY motif"/>
    <property type="match status" value="1"/>
</dbReference>
<dbReference type="Pfam" id="PF02934">
    <property type="entry name" value="GatB_N"/>
    <property type="match status" value="1"/>
</dbReference>
<feature type="domain" description="Asn/Gln amidotransferase" evidence="11">
    <location>
        <begin position="325"/>
        <end position="472"/>
    </location>
</feature>
<evidence type="ECO:0000256" key="10">
    <source>
        <dbReference type="HAMAP-Rule" id="MF_00121"/>
    </source>
</evidence>
<dbReference type="Pfam" id="PF02637">
    <property type="entry name" value="GatB_Yqey"/>
    <property type="match status" value="1"/>
</dbReference>
<evidence type="ECO:0000313" key="12">
    <source>
        <dbReference type="EMBL" id="OQB71665.1"/>
    </source>
</evidence>
<evidence type="ECO:0000259" key="11">
    <source>
        <dbReference type="SMART" id="SM00845"/>
    </source>
</evidence>
<comment type="subunit">
    <text evidence="2 10">Heterotrimer of A, B and C subunits.</text>
</comment>
<dbReference type="InterPro" id="IPR004413">
    <property type="entry name" value="GatB"/>
</dbReference>
<dbReference type="InterPro" id="IPR018027">
    <property type="entry name" value="Asn/Gln_amidotransferase"/>
</dbReference>
<dbReference type="EMBL" id="MWDQ01000152">
    <property type="protein sequence ID" value="OQB71665.1"/>
    <property type="molecule type" value="Genomic_DNA"/>
</dbReference>
<gene>
    <name evidence="10 12" type="primary">gatB</name>
    <name evidence="12" type="ORF">BWX89_01782</name>
</gene>
<evidence type="ECO:0000256" key="4">
    <source>
        <dbReference type="ARBA" id="ARBA00022741"/>
    </source>
</evidence>
<evidence type="ECO:0000256" key="8">
    <source>
        <dbReference type="ARBA" id="ARBA00047380"/>
    </source>
</evidence>